<evidence type="ECO:0000259" key="2">
    <source>
        <dbReference type="Pfam" id="PF13961"/>
    </source>
</evidence>
<feature type="region of interest" description="Disordered" evidence="1">
    <location>
        <begin position="1"/>
        <end position="32"/>
    </location>
</feature>
<dbReference type="Pfam" id="PF13961">
    <property type="entry name" value="DUF4219"/>
    <property type="match status" value="1"/>
</dbReference>
<dbReference type="OrthoDB" id="2802317at2759"/>
<dbReference type="InterPro" id="IPR025314">
    <property type="entry name" value="DUF4219"/>
</dbReference>
<dbReference type="Proteomes" id="UP000250043">
    <property type="component" value="Unassembled WGS sequence"/>
</dbReference>
<feature type="domain" description="DUF4219" evidence="2">
    <location>
        <begin position="30"/>
        <end position="54"/>
    </location>
</feature>
<dbReference type="AlphaFoldDB" id="A0A8E2AX87"/>
<feature type="non-terminal residue" evidence="3">
    <location>
        <position position="58"/>
    </location>
</feature>
<protein>
    <recommendedName>
        <fullName evidence="2">DUF4219 domain-containing protein</fullName>
    </recommendedName>
</protein>
<evidence type="ECO:0000313" key="4">
    <source>
        <dbReference type="Proteomes" id="UP000250043"/>
    </source>
</evidence>
<gene>
    <name evidence="3" type="ORF">OBBRIDRAFT_731964</name>
</gene>
<keyword evidence="4" id="KW-1185">Reference proteome</keyword>
<proteinExistence type="predicted"/>
<accession>A0A8E2AX87</accession>
<name>A0A8E2AX87_9APHY</name>
<sequence>MARTSSPTSNTAKSGQASSRLYDVPSLEDDGSNFQTWKYRIRTVLEIRGLWNLVTGTD</sequence>
<evidence type="ECO:0000256" key="1">
    <source>
        <dbReference type="SAM" id="MobiDB-lite"/>
    </source>
</evidence>
<evidence type="ECO:0000313" key="3">
    <source>
        <dbReference type="EMBL" id="OCH89834.1"/>
    </source>
</evidence>
<reference evidence="3 4" key="1">
    <citation type="submission" date="2016-07" db="EMBL/GenBank/DDBJ databases">
        <title>Draft genome of the white-rot fungus Obba rivulosa 3A-2.</title>
        <authorList>
            <consortium name="DOE Joint Genome Institute"/>
            <person name="Miettinen O."/>
            <person name="Riley R."/>
            <person name="Acob R."/>
            <person name="Barry K."/>
            <person name="Cullen D."/>
            <person name="De Vries R."/>
            <person name="Hainaut M."/>
            <person name="Hatakka A."/>
            <person name="Henrissat B."/>
            <person name="Hilden K."/>
            <person name="Kuo R."/>
            <person name="Labutti K."/>
            <person name="Lipzen A."/>
            <person name="Makela M.R."/>
            <person name="Sandor L."/>
            <person name="Spatafora J.W."/>
            <person name="Grigoriev I.V."/>
            <person name="Hibbett D.S."/>
        </authorList>
    </citation>
    <scope>NUCLEOTIDE SEQUENCE [LARGE SCALE GENOMIC DNA]</scope>
    <source>
        <strain evidence="3 4">3A-2</strain>
    </source>
</reference>
<organism evidence="3 4">
    <name type="scientific">Obba rivulosa</name>
    <dbReference type="NCBI Taxonomy" id="1052685"/>
    <lineage>
        <taxon>Eukaryota</taxon>
        <taxon>Fungi</taxon>
        <taxon>Dikarya</taxon>
        <taxon>Basidiomycota</taxon>
        <taxon>Agaricomycotina</taxon>
        <taxon>Agaricomycetes</taxon>
        <taxon>Polyporales</taxon>
        <taxon>Gelatoporiaceae</taxon>
        <taxon>Obba</taxon>
    </lineage>
</organism>
<dbReference type="EMBL" id="KV722418">
    <property type="protein sequence ID" value="OCH89834.1"/>
    <property type="molecule type" value="Genomic_DNA"/>
</dbReference>
<feature type="compositionally biased region" description="Polar residues" evidence="1">
    <location>
        <begin position="1"/>
        <end position="19"/>
    </location>
</feature>